<keyword evidence="2" id="KW-0238">DNA-binding</keyword>
<dbReference type="NCBIfam" id="NF006902">
    <property type="entry name" value="PRK09393.1"/>
    <property type="match status" value="1"/>
</dbReference>
<organism evidence="5 6">
    <name type="scientific">Novosphingobium sediminicola</name>
    <dbReference type="NCBI Taxonomy" id="563162"/>
    <lineage>
        <taxon>Bacteria</taxon>
        <taxon>Pseudomonadati</taxon>
        <taxon>Pseudomonadota</taxon>
        <taxon>Alphaproteobacteria</taxon>
        <taxon>Sphingomonadales</taxon>
        <taxon>Sphingomonadaceae</taxon>
        <taxon>Novosphingobium</taxon>
    </lineage>
</organism>
<evidence type="ECO:0000256" key="3">
    <source>
        <dbReference type="ARBA" id="ARBA00023163"/>
    </source>
</evidence>
<dbReference type="InterPro" id="IPR018060">
    <property type="entry name" value="HTH_AraC"/>
</dbReference>
<dbReference type="InterPro" id="IPR002818">
    <property type="entry name" value="DJ-1/PfpI"/>
</dbReference>
<dbReference type="PANTHER" id="PTHR43130">
    <property type="entry name" value="ARAC-FAMILY TRANSCRIPTIONAL REGULATOR"/>
    <property type="match status" value="1"/>
</dbReference>
<name>A0A7W6CFU1_9SPHN</name>
<protein>
    <submittedName>
        <fullName evidence="5">AraC family transcriptional activator FtrA</fullName>
    </submittedName>
</protein>
<evidence type="ECO:0000256" key="2">
    <source>
        <dbReference type="ARBA" id="ARBA00023125"/>
    </source>
</evidence>
<dbReference type="SMART" id="SM00342">
    <property type="entry name" value="HTH_ARAC"/>
    <property type="match status" value="1"/>
</dbReference>
<dbReference type="InterPro" id="IPR052158">
    <property type="entry name" value="INH-QAR"/>
</dbReference>
<proteinExistence type="predicted"/>
<gene>
    <name evidence="5" type="ORF">GGR38_002729</name>
</gene>
<dbReference type="PROSITE" id="PS01124">
    <property type="entry name" value="HTH_ARAC_FAMILY_2"/>
    <property type="match status" value="1"/>
</dbReference>
<dbReference type="Gene3D" id="3.40.50.880">
    <property type="match status" value="1"/>
</dbReference>
<dbReference type="SUPFAM" id="SSF52317">
    <property type="entry name" value="Class I glutamine amidotransferase-like"/>
    <property type="match status" value="1"/>
</dbReference>
<dbReference type="PANTHER" id="PTHR43130:SF3">
    <property type="entry name" value="HTH-TYPE TRANSCRIPTIONAL REGULATOR RV1931C"/>
    <property type="match status" value="1"/>
</dbReference>
<dbReference type="CDD" id="cd03137">
    <property type="entry name" value="GATase1_AraC_1"/>
    <property type="match status" value="1"/>
</dbReference>
<dbReference type="SUPFAM" id="SSF46689">
    <property type="entry name" value="Homeodomain-like"/>
    <property type="match status" value="2"/>
</dbReference>
<comment type="caution">
    <text evidence="5">The sequence shown here is derived from an EMBL/GenBank/DDBJ whole genome shotgun (WGS) entry which is preliminary data.</text>
</comment>
<reference evidence="5 6" key="1">
    <citation type="submission" date="2020-08" db="EMBL/GenBank/DDBJ databases">
        <title>Genomic Encyclopedia of Type Strains, Phase IV (KMG-IV): sequencing the most valuable type-strain genomes for metagenomic binning, comparative biology and taxonomic classification.</title>
        <authorList>
            <person name="Goeker M."/>
        </authorList>
    </citation>
    <scope>NUCLEOTIDE SEQUENCE [LARGE SCALE GENOMIC DNA]</scope>
    <source>
        <strain evidence="5 6">DSM 27057</strain>
    </source>
</reference>
<evidence type="ECO:0000313" key="6">
    <source>
        <dbReference type="Proteomes" id="UP000548867"/>
    </source>
</evidence>
<accession>A0A7W6CFU1</accession>
<dbReference type="GO" id="GO:0043565">
    <property type="term" value="F:sequence-specific DNA binding"/>
    <property type="evidence" value="ECO:0007669"/>
    <property type="project" value="InterPro"/>
</dbReference>
<keyword evidence="3" id="KW-0804">Transcription</keyword>
<sequence>MPNTKPLVVILAYDGLCTFEFGCAFEVFGLPRPEMGNDWYRCLTAAAEPDPLRGAGGVQVMPDGDLDLLDQAHTIVIPGWRGPREPAPAALLEALRRAHGRGARLVAICAGAFVLAQAGLLDGRRATTHWRHLASLADQAGKTVIEPDVLYVDEGDILTSAGSAAGLDLCLHVVRKDFGRNAANSVARRLVVAPHRDGGQAQFIERALPPPSGHRLSGLLTAIQAKPGENWSVERMAAEAHLSSRSLHRHLLGATGLTPGAWLQQQRVAYARMLIEETHLSIEAVAERAGFGTAANFRQQFRASTGLSPRAYRNTFGSRPGARAGNVIVSGGSTS</sequence>
<dbReference type="InterPro" id="IPR018062">
    <property type="entry name" value="HTH_AraC-typ_CS"/>
</dbReference>
<dbReference type="GO" id="GO:0003700">
    <property type="term" value="F:DNA-binding transcription factor activity"/>
    <property type="evidence" value="ECO:0007669"/>
    <property type="project" value="InterPro"/>
</dbReference>
<keyword evidence="6" id="KW-1185">Reference proteome</keyword>
<dbReference type="AlphaFoldDB" id="A0A7W6CFU1"/>
<dbReference type="EMBL" id="JACIDX010000010">
    <property type="protein sequence ID" value="MBB3955773.1"/>
    <property type="molecule type" value="Genomic_DNA"/>
</dbReference>
<evidence type="ECO:0000259" key="4">
    <source>
        <dbReference type="PROSITE" id="PS01124"/>
    </source>
</evidence>
<dbReference type="InterPro" id="IPR009057">
    <property type="entry name" value="Homeodomain-like_sf"/>
</dbReference>
<dbReference type="PROSITE" id="PS00041">
    <property type="entry name" value="HTH_ARAC_FAMILY_1"/>
    <property type="match status" value="1"/>
</dbReference>
<evidence type="ECO:0000313" key="5">
    <source>
        <dbReference type="EMBL" id="MBB3955773.1"/>
    </source>
</evidence>
<dbReference type="Pfam" id="PF12833">
    <property type="entry name" value="HTH_18"/>
    <property type="match status" value="1"/>
</dbReference>
<dbReference type="RefSeq" id="WP_183626656.1">
    <property type="nucleotide sequence ID" value="NZ_JACIDX010000010.1"/>
</dbReference>
<evidence type="ECO:0000256" key="1">
    <source>
        <dbReference type="ARBA" id="ARBA00023015"/>
    </source>
</evidence>
<keyword evidence="1" id="KW-0805">Transcription regulation</keyword>
<dbReference type="Pfam" id="PF01965">
    <property type="entry name" value="DJ-1_PfpI"/>
    <property type="match status" value="1"/>
</dbReference>
<dbReference type="Proteomes" id="UP000548867">
    <property type="component" value="Unassembled WGS sequence"/>
</dbReference>
<dbReference type="InterPro" id="IPR029062">
    <property type="entry name" value="Class_I_gatase-like"/>
</dbReference>
<dbReference type="Gene3D" id="1.10.10.60">
    <property type="entry name" value="Homeodomain-like"/>
    <property type="match status" value="1"/>
</dbReference>
<feature type="domain" description="HTH araC/xylS-type" evidence="4">
    <location>
        <begin position="217"/>
        <end position="315"/>
    </location>
</feature>